<feature type="region of interest" description="Disordered" evidence="1">
    <location>
        <begin position="1"/>
        <end position="23"/>
    </location>
</feature>
<evidence type="ECO:0000256" key="1">
    <source>
        <dbReference type="SAM" id="MobiDB-lite"/>
    </source>
</evidence>
<dbReference type="EMBL" id="BJXA01000017">
    <property type="protein sequence ID" value="GEM38652.1"/>
    <property type="molecule type" value="Genomic_DNA"/>
</dbReference>
<feature type="compositionally biased region" description="Acidic residues" evidence="1">
    <location>
        <begin position="10"/>
        <end position="19"/>
    </location>
</feature>
<sequence length="223" mass="25098">MTLPGTGPDSSDECPDSESDQPVQYDVEVHVVAADRELIEKTIPDAVTVVAELRRHDADPFTQERLAALAALEVLNSDLSWFRDEDTRALASWALEWRDHLANRMLEWSIRFVRADPEPNLSAPRDADTSSLTADTDLDLPWRGLINFSTQLQQWNVGRIGWQKKLTDLFLCELFATARLDQSSSERDAAMLEYLAGEGFEQFKAEVEAVFRDLLAEPDGMTA</sequence>
<comment type="caution">
    <text evidence="2">The sequence shown here is derived from an EMBL/GenBank/DDBJ whole genome shotgun (WGS) entry which is preliminary data.</text>
</comment>
<organism evidence="2 3">
    <name type="scientific">Nocardia ninae NBRC 108245</name>
    <dbReference type="NCBI Taxonomy" id="1210091"/>
    <lineage>
        <taxon>Bacteria</taxon>
        <taxon>Bacillati</taxon>
        <taxon>Actinomycetota</taxon>
        <taxon>Actinomycetes</taxon>
        <taxon>Mycobacteriales</taxon>
        <taxon>Nocardiaceae</taxon>
        <taxon>Nocardia</taxon>
    </lineage>
</organism>
<keyword evidence="3" id="KW-1185">Reference proteome</keyword>
<reference evidence="2 3" key="1">
    <citation type="submission" date="2019-07" db="EMBL/GenBank/DDBJ databases">
        <title>Whole genome shotgun sequence of Nocardia ninae NBRC 108245.</title>
        <authorList>
            <person name="Hosoyama A."/>
            <person name="Uohara A."/>
            <person name="Ohji S."/>
            <person name="Ichikawa N."/>
        </authorList>
    </citation>
    <scope>NUCLEOTIDE SEQUENCE [LARGE SCALE GENOMIC DNA]</scope>
    <source>
        <strain evidence="2 3">NBRC 108245</strain>
    </source>
</reference>
<dbReference type="RefSeq" id="WP_147131104.1">
    <property type="nucleotide sequence ID" value="NZ_BJXA01000017.1"/>
</dbReference>
<protein>
    <submittedName>
        <fullName evidence="2">Uncharacterized protein</fullName>
    </submittedName>
</protein>
<dbReference type="AlphaFoldDB" id="A0A511MDE6"/>
<name>A0A511MDE6_9NOCA</name>
<evidence type="ECO:0000313" key="2">
    <source>
        <dbReference type="EMBL" id="GEM38652.1"/>
    </source>
</evidence>
<evidence type="ECO:0000313" key="3">
    <source>
        <dbReference type="Proteomes" id="UP000321424"/>
    </source>
</evidence>
<proteinExistence type="predicted"/>
<dbReference type="Proteomes" id="UP000321424">
    <property type="component" value="Unassembled WGS sequence"/>
</dbReference>
<accession>A0A511MDE6</accession>
<gene>
    <name evidence="2" type="ORF">NN4_31710</name>
</gene>